<reference evidence="2 3" key="1">
    <citation type="submission" date="2019-08" db="EMBL/GenBank/DDBJ databases">
        <title>Deep-cultivation of Planctomycetes and their phenomic and genomic characterization uncovers novel biology.</title>
        <authorList>
            <person name="Wiegand S."/>
            <person name="Jogler M."/>
            <person name="Boedeker C."/>
            <person name="Pinto D."/>
            <person name="Vollmers J."/>
            <person name="Rivas-Marin E."/>
            <person name="Kohn T."/>
            <person name="Peeters S.H."/>
            <person name="Heuer A."/>
            <person name="Rast P."/>
            <person name="Oberbeckmann S."/>
            <person name="Bunk B."/>
            <person name="Jeske O."/>
            <person name="Meyerdierks A."/>
            <person name="Storesund J.E."/>
            <person name="Kallscheuer N."/>
            <person name="Luecker S."/>
            <person name="Lage O.M."/>
            <person name="Pohl T."/>
            <person name="Merkel B.J."/>
            <person name="Hornburger P."/>
            <person name="Mueller R.-W."/>
            <person name="Bruemmer F."/>
            <person name="Labrenz M."/>
            <person name="Spormann A.M."/>
            <person name="Op den Camp H."/>
            <person name="Overmann J."/>
            <person name="Amann R."/>
            <person name="Jetten M.S.M."/>
            <person name="Mascher T."/>
            <person name="Medema M.H."/>
            <person name="Devos D.P."/>
            <person name="Kaster A.-K."/>
            <person name="Ovreas L."/>
            <person name="Rohde M."/>
            <person name="Galperin M.Y."/>
            <person name="Jogler C."/>
        </authorList>
    </citation>
    <scope>NUCLEOTIDE SEQUENCE [LARGE SCALE GENOMIC DNA]</scope>
    <source>
        <strain evidence="2 3">Pr1d</strain>
    </source>
</reference>
<organism evidence="2 3">
    <name type="scientific">Bythopirellula goksoeyrii</name>
    <dbReference type="NCBI Taxonomy" id="1400387"/>
    <lineage>
        <taxon>Bacteria</taxon>
        <taxon>Pseudomonadati</taxon>
        <taxon>Planctomycetota</taxon>
        <taxon>Planctomycetia</taxon>
        <taxon>Pirellulales</taxon>
        <taxon>Lacipirellulaceae</taxon>
        <taxon>Bythopirellula</taxon>
    </lineage>
</organism>
<dbReference type="GO" id="GO:0005886">
    <property type="term" value="C:plasma membrane"/>
    <property type="evidence" value="ECO:0007669"/>
    <property type="project" value="TreeGrafter"/>
</dbReference>
<dbReference type="EMBL" id="CP042913">
    <property type="protein sequence ID" value="QEG35566.1"/>
    <property type="molecule type" value="Genomic_DNA"/>
</dbReference>
<gene>
    <name evidence="2" type="ORF">Pr1d_28670</name>
</gene>
<dbReference type="AlphaFoldDB" id="A0A5B9QF82"/>
<protein>
    <recommendedName>
        <fullName evidence="4">DoxX</fullName>
    </recommendedName>
</protein>
<keyword evidence="3" id="KW-1185">Reference proteome</keyword>
<evidence type="ECO:0000313" key="3">
    <source>
        <dbReference type="Proteomes" id="UP000323917"/>
    </source>
</evidence>
<dbReference type="Proteomes" id="UP000323917">
    <property type="component" value="Chromosome"/>
</dbReference>
<evidence type="ECO:0008006" key="4">
    <source>
        <dbReference type="Google" id="ProtNLM"/>
    </source>
</evidence>
<dbReference type="PROSITE" id="PS51257">
    <property type="entry name" value="PROKAR_LIPOPROTEIN"/>
    <property type="match status" value="1"/>
</dbReference>
<keyword evidence="1" id="KW-0472">Membrane</keyword>
<dbReference type="PANTHER" id="PTHR33452">
    <property type="entry name" value="OXIDOREDUCTASE CATD-RELATED"/>
    <property type="match status" value="1"/>
</dbReference>
<dbReference type="KEGG" id="bgok:Pr1d_28670"/>
<keyword evidence="1" id="KW-1133">Transmembrane helix</keyword>
<sequence>MSESSPKESPSSCGISTGCCAWSAITALVLLRLVVGWHFFSEGAKKFEYDPGRHEWNLTFSAEGFFNGATGPFAEFFQSQAPTTHNWRDLLAQPQEMTPEATDKLASWVTRYVNRRQKELKAGKSSEAEFAEFAPGNDWGEQIRTDWQARLDAFKKIKSLSEEQRNQADEVYAKQELNLADFLAEEALDIQDYQHQLWRLENAEEQGGADEIPFREERVAEKKAETSRTPLKWVGMVKNYDQFLAEDFKALVSSQQKTTSLENRVRTAVTDPQVTDLQRNNLLVACVITAIGFCLLIGFFTPLAAILGALFLLMVMATQPPWVAGARSEFFYYQLTEFAALLLLAATCAGKYAGLDSIIHRWWSKRGTTKGD</sequence>
<evidence type="ECO:0000256" key="1">
    <source>
        <dbReference type="SAM" id="Phobius"/>
    </source>
</evidence>
<feature type="transmembrane region" description="Helical" evidence="1">
    <location>
        <begin position="282"/>
        <end position="311"/>
    </location>
</feature>
<dbReference type="InterPro" id="IPR051907">
    <property type="entry name" value="DoxX-like_oxidoreductase"/>
</dbReference>
<proteinExistence type="predicted"/>
<feature type="transmembrane region" description="Helical" evidence="1">
    <location>
        <begin position="331"/>
        <end position="355"/>
    </location>
</feature>
<feature type="transmembrane region" description="Helical" evidence="1">
    <location>
        <begin position="15"/>
        <end position="40"/>
    </location>
</feature>
<evidence type="ECO:0000313" key="2">
    <source>
        <dbReference type="EMBL" id="QEG35566.1"/>
    </source>
</evidence>
<dbReference type="RefSeq" id="WP_148074066.1">
    <property type="nucleotide sequence ID" value="NZ_CP042913.1"/>
</dbReference>
<accession>A0A5B9QF82</accession>
<dbReference type="PANTHER" id="PTHR33452:SF1">
    <property type="entry name" value="INNER MEMBRANE PROTEIN YPHA-RELATED"/>
    <property type="match status" value="1"/>
</dbReference>
<dbReference type="OrthoDB" id="262907at2"/>
<keyword evidence="1" id="KW-0812">Transmembrane</keyword>
<name>A0A5B9QF82_9BACT</name>